<protein>
    <submittedName>
        <fullName evidence="9">Enoyl-CoA hydratase/isomerase family protein</fullName>
    </submittedName>
</protein>
<dbReference type="Gene3D" id="1.10.12.10">
    <property type="entry name" value="Lyase 2-enoyl-coa Hydratase, Chain A, domain 2"/>
    <property type="match status" value="1"/>
</dbReference>
<comment type="catalytic activity">
    <reaction evidence="6">
        <text>a (3S)-3-hydroxyacyl-CoA = a (2E)-enoyl-CoA + H2O</text>
        <dbReference type="Rhea" id="RHEA:16105"/>
        <dbReference type="ChEBI" id="CHEBI:15377"/>
        <dbReference type="ChEBI" id="CHEBI:57318"/>
        <dbReference type="ChEBI" id="CHEBI:58856"/>
        <dbReference type="EC" id="4.2.1.17"/>
    </reaction>
</comment>
<evidence type="ECO:0000313" key="9">
    <source>
        <dbReference type="EMBL" id="QSE95632.1"/>
    </source>
</evidence>
<keyword evidence="4" id="KW-0443">Lipid metabolism</keyword>
<dbReference type="Proteomes" id="UP000662986">
    <property type="component" value="Chromosome"/>
</dbReference>
<comment type="similarity">
    <text evidence="2 8">Belongs to the enoyl-CoA hydratase/isomerase family.</text>
</comment>
<gene>
    <name evidence="9" type="ORF">JWS13_30965</name>
</gene>
<dbReference type="PANTHER" id="PTHR11941">
    <property type="entry name" value="ENOYL-COA HYDRATASE-RELATED"/>
    <property type="match status" value="1"/>
</dbReference>
<evidence type="ECO:0000256" key="2">
    <source>
        <dbReference type="ARBA" id="ARBA00005254"/>
    </source>
</evidence>
<evidence type="ECO:0000256" key="3">
    <source>
        <dbReference type="ARBA" id="ARBA00022832"/>
    </source>
</evidence>
<reference evidence="9 10" key="2">
    <citation type="journal article" date="2022" name="Arch. Microbiol.">
        <title>Rhodococcus pseudokoreensis sp. nov. isolated from the rhizosphere of young M26 apple rootstocks.</title>
        <authorList>
            <person name="Kampfer P."/>
            <person name="Glaeser S.P."/>
            <person name="Blom J."/>
            <person name="Wolf J."/>
            <person name="Benning S."/>
            <person name="Schloter M."/>
            <person name="Neumann-Schaal M."/>
        </authorList>
    </citation>
    <scope>NUCLEOTIDE SEQUENCE [LARGE SCALE GENOMIC DNA]</scope>
    <source>
        <strain evidence="9 10">R79</strain>
    </source>
</reference>
<dbReference type="EMBL" id="CP070619">
    <property type="protein sequence ID" value="QSE95632.1"/>
    <property type="molecule type" value="Genomic_DNA"/>
</dbReference>
<organism evidence="9 10">
    <name type="scientific">Rhodococcus pseudokoreensis</name>
    <dbReference type="NCBI Taxonomy" id="2811421"/>
    <lineage>
        <taxon>Bacteria</taxon>
        <taxon>Bacillati</taxon>
        <taxon>Actinomycetota</taxon>
        <taxon>Actinomycetes</taxon>
        <taxon>Mycobacteriales</taxon>
        <taxon>Nocardiaceae</taxon>
        <taxon>Rhodococcus</taxon>
    </lineage>
</organism>
<dbReference type="Gene3D" id="3.90.226.10">
    <property type="entry name" value="2-enoyl-CoA Hydratase, Chain A, domain 1"/>
    <property type="match status" value="1"/>
</dbReference>
<dbReference type="Pfam" id="PF00378">
    <property type="entry name" value="ECH_1"/>
    <property type="match status" value="1"/>
</dbReference>
<evidence type="ECO:0000256" key="4">
    <source>
        <dbReference type="ARBA" id="ARBA00023098"/>
    </source>
</evidence>
<keyword evidence="10" id="KW-1185">Reference proteome</keyword>
<evidence type="ECO:0000313" key="10">
    <source>
        <dbReference type="Proteomes" id="UP000662986"/>
    </source>
</evidence>
<evidence type="ECO:0000256" key="8">
    <source>
        <dbReference type="RuleBase" id="RU003707"/>
    </source>
</evidence>
<dbReference type="InterPro" id="IPR001753">
    <property type="entry name" value="Enoyl-CoA_hydra/iso"/>
</dbReference>
<name>A0A974WE77_9NOCA</name>
<keyword evidence="5" id="KW-0456">Lyase</keyword>
<keyword evidence="3" id="KW-0276">Fatty acid metabolism</keyword>
<proteinExistence type="inferred from homology"/>
<comment type="catalytic activity">
    <reaction evidence="7">
        <text>a 4-saturated-(3S)-3-hydroxyacyl-CoA = a (3E)-enoyl-CoA + H2O</text>
        <dbReference type="Rhea" id="RHEA:20724"/>
        <dbReference type="ChEBI" id="CHEBI:15377"/>
        <dbReference type="ChEBI" id="CHEBI:58521"/>
        <dbReference type="ChEBI" id="CHEBI:137480"/>
        <dbReference type="EC" id="4.2.1.17"/>
    </reaction>
</comment>
<dbReference type="InterPro" id="IPR014748">
    <property type="entry name" value="Enoyl-CoA_hydra_C"/>
</dbReference>
<evidence type="ECO:0000256" key="5">
    <source>
        <dbReference type="ARBA" id="ARBA00023239"/>
    </source>
</evidence>
<dbReference type="CDD" id="cd06558">
    <property type="entry name" value="crotonase-like"/>
    <property type="match status" value="1"/>
</dbReference>
<dbReference type="InterPro" id="IPR029045">
    <property type="entry name" value="ClpP/crotonase-like_dom_sf"/>
</dbReference>
<accession>A0A974WE77</accession>
<dbReference type="PROSITE" id="PS00166">
    <property type="entry name" value="ENOYL_COA_HYDRATASE"/>
    <property type="match status" value="1"/>
</dbReference>
<reference evidence="9 10" key="1">
    <citation type="journal article" date="2021" name="Microbiol. Resour. Announc.">
        <title>Complete Genome Sequences of Two Rhodococcus sp. Strains with Large and Linear Chromosomes, Isolated from Apple Rhizosphere.</title>
        <authorList>
            <person name="Benning S."/>
            <person name="Brugnone N."/>
            <person name="Siani R."/>
            <person name="Kublik S."/>
            <person name="Schloter M."/>
            <person name="Rad V."/>
        </authorList>
    </citation>
    <scope>NUCLEOTIDE SEQUENCE [LARGE SCALE GENOMIC DNA]</scope>
    <source>
        <strain evidence="9 10">R79</strain>
    </source>
</reference>
<comment type="function">
    <text evidence="1">Could possibly oxidize fatty acids using specific components.</text>
</comment>
<dbReference type="PANTHER" id="PTHR11941:SF169">
    <property type="entry name" value="(7AS)-7A-METHYL-1,5-DIOXO-2,3,5,6,7,7A-HEXAHYDRO-1H-INDENE-CARBOXYL-COA HYDROLASE"/>
    <property type="match status" value="1"/>
</dbReference>
<dbReference type="SUPFAM" id="SSF52096">
    <property type="entry name" value="ClpP/crotonase"/>
    <property type="match status" value="1"/>
</dbReference>
<evidence type="ECO:0000256" key="1">
    <source>
        <dbReference type="ARBA" id="ARBA00002994"/>
    </source>
</evidence>
<evidence type="ECO:0000256" key="7">
    <source>
        <dbReference type="ARBA" id="ARBA00023717"/>
    </source>
</evidence>
<sequence>MTLSMIREFFEVTKRLDEDPEIRAIVLTGAGERAFSAGGDLKSLLPAALEAGWDILNPDPTARFLSAVFTPVIAAVRGACVGAGFEIMLGTDIRIAGTDSSFALAEVKWGLIPGSGTNVRLPRQLPWAVAMELLLTGSTISADRAAQVGLINQAVEPENVLRTAMDIARRIASNGPVAVRTAKEIAVRSLSPGDAFALEHALNSRVLGSQDAREGVAAFQEMRTPQFTGR</sequence>
<dbReference type="InterPro" id="IPR018376">
    <property type="entry name" value="Enoyl-CoA_hyd/isom_CS"/>
</dbReference>
<evidence type="ECO:0000256" key="6">
    <source>
        <dbReference type="ARBA" id="ARBA00023709"/>
    </source>
</evidence>